<keyword evidence="5" id="KW-0271">Exosome</keyword>
<dbReference type="PANTHER" id="PTHR11097">
    <property type="entry name" value="EXOSOME COMPLEX EXONUCLEASE RIBOSOMAL RNA PROCESSING PROTEIN"/>
    <property type="match status" value="1"/>
</dbReference>
<dbReference type="GO" id="GO:0000176">
    <property type="term" value="C:nuclear exosome (RNase complex)"/>
    <property type="evidence" value="ECO:0007669"/>
    <property type="project" value="TreeGrafter"/>
</dbReference>
<evidence type="ECO:0000313" key="8">
    <source>
        <dbReference type="EMBL" id="PIA19717.1"/>
    </source>
</evidence>
<dbReference type="PANTHER" id="PTHR11097:SF8">
    <property type="entry name" value="EXOSOME COMPLEX COMPONENT RRP42"/>
    <property type="match status" value="1"/>
</dbReference>
<dbReference type="Gene3D" id="3.30.230.70">
    <property type="entry name" value="GHMP Kinase, N-terminal domain"/>
    <property type="match status" value="1"/>
</dbReference>
<dbReference type="OrthoDB" id="272245at2759"/>
<dbReference type="GO" id="GO:0034473">
    <property type="term" value="P:U1 snRNA 3'-end processing"/>
    <property type="evidence" value="ECO:0007669"/>
    <property type="project" value="TreeGrafter"/>
</dbReference>
<evidence type="ECO:0000256" key="2">
    <source>
        <dbReference type="ARBA" id="ARBA00004604"/>
    </source>
</evidence>
<dbReference type="InterPro" id="IPR020568">
    <property type="entry name" value="Ribosomal_Su5_D2-typ_SF"/>
</dbReference>
<dbReference type="GO" id="GO:0034476">
    <property type="term" value="P:U5 snRNA 3'-end processing"/>
    <property type="evidence" value="ECO:0007669"/>
    <property type="project" value="TreeGrafter"/>
</dbReference>
<accession>A0A2G5BM18</accession>
<dbReference type="GO" id="GO:0016075">
    <property type="term" value="P:rRNA catabolic process"/>
    <property type="evidence" value="ECO:0007669"/>
    <property type="project" value="TreeGrafter"/>
</dbReference>
<reference evidence="8 9" key="1">
    <citation type="journal article" date="2015" name="Genome Biol. Evol.">
        <title>Phylogenomic analyses indicate that early fungi evolved digesting cell walls of algal ancestors of land plants.</title>
        <authorList>
            <person name="Chang Y."/>
            <person name="Wang S."/>
            <person name="Sekimoto S."/>
            <person name="Aerts A.L."/>
            <person name="Choi C."/>
            <person name="Clum A."/>
            <person name="LaButti K.M."/>
            <person name="Lindquist E.A."/>
            <person name="Yee Ngan C."/>
            <person name="Ohm R.A."/>
            <person name="Salamov A.A."/>
            <person name="Grigoriev I.V."/>
            <person name="Spatafora J.W."/>
            <person name="Berbee M.L."/>
        </authorList>
    </citation>
    <scope>NUCLEOTIDE SEQUENCE [LARGE SCALE GENOMIC DNA]</scope>
    <source>
        <strain evidence="8 9">NRRL 1564</strain>
    </source>
</reference>
<evidence type="ECO:0000256" key="1">
    <source>
        <dbReference type="ARBA" id="ARBA00004496"/>
    </source>
</evidence>
<dbReference type="SUPFAM" id="SSF55666">
    <property type="entry name" value="Ribonuclease PH domain 2-like"/>
    <property type="match status" value="1"/>
</dbReference>
<dbReference type="InterPro" id="IPR027408">
    <property type="entry name" value="PNPase/RNase_PH_dom_sf"/>
</dbReference>
<dbReference type="GO" id="GO:0071038">
    <property type="term" value="P:TRAMP-dependent tRNA surveillance pathway"/>
    <property type="evidence" value="ECO:0007669"/>
    <property type="project" value="TreeGrafter"/>
</dbReference>
<dbReference type="Proteomes" id="UP000242474">
    <property type="component" value="Unassembled WGS sequence"/>
</dbReference>
<evidence type="ECO:0000256" key="5">
    <source>
        <dbReference type="ARBA" id="ARBA00022835"/>
    </source>
</evidence>
<dbReference type="Pfam" id="PF03725">
    <property type="entry name" value="RNase_PH_C"/>
    <property type="match status" value="1"/>
</dbReference>
<dbReference type="AlphaFoldDB" id="A0A2G5BM18"/>
<feature type="domain" description="Exoribonuclease phosphorolytic" evidence="7">
    <location>
        <begin position="145"/>
        <end position="208"/>
    </location>
</feature>
<keyword evidence="9" id="KW-1185">Reference proteome</keyword>
<dbReference type="SUPFAM" id="SSF54211">
    <property type="entry name" value="Ribosomal protein S5 domain 2-like"/>
    <property type="match status" value="1"/>
</dbReference>
<comment type="subcellular location">
    <subcellularLocation>
        <location evidence="1">Cytoplasm</location>
    </subcellularLocation>
    <subcellularLocation>
        <location evidence="2">Nucleus</location>
        <location evidence="2">Nucleolus</location>
    </subcellularLocation>
</comment>
<evidence type="ECO:0000259" key="7">
    <source>
        <dbReference type="Pfam" id="PF03725"/>
    </source>
</evidence>
<evidence type="ECO:0000256" key="6">
    <source>
        <dbReference type="ARBA" id="ARBA00042523"/>
    </source>
</evidence>
<evidence type="ECO:0000256" key="4">
    <source>
        <dbReference type="ARBA" id="ARBA00022490"/>
    </source>
</evidence>
<sequence length="230" mass="25440">MTSLTLFPAKQDYITYGIKKKHEDKGKIVCNIECSPSAAQEFEVYSVEELDAELTQLLDRILNGPQSGIDLAKLCIILKQDYWVLHVDALVLDVKGGIIDTLVWGTRATPLTSKRPNMVVESIKDENGNVHSEFDVVALEGAEKPPLTVTFNQVGKRYIVDASEQKEAATQARLTVAVSPQTEICAVQKSGLMRGFPLSLLSEILQTARCIAREEFSKFNDLVCNALVKK</sequence>
<dbReference type="GO" id="GO:0005730">
    <property type="term" value="C:nucleolus"/>
    <property type="evidence" value="ECO:0007669"/>
    <property type="project" value="UniProtKB-SubCell"/>
</dbReference>
<dbReference type="EMBL" id="KZ303486">
    <property type="protein sequence ID" value="PIA19717.1"/>
    <property type="molecule type" value="Genomic_DNA"/>
</dbReference>
<proteinExistence type="inferred from homology"/>
<dbReference type="GO" id="GO:0071035">
    <property type="term" value="P:nuclear polyadenylation-dependent rRNA catabolic process"/>
    <property type="evidence" value="ECO:0007669"/>
    <property type="project" value="TreeGrafter"/>
</dbReference>
<name>A0A2G5BM18_COERN</name>
<evidence type="ECO:0000313" key="9">
    <source>
        <dbReference type="Proteomes" id="UP000242474"/>
    </source>
</evidence>
<dbReference type="GO" id="GO:0034475">
    <property type="term" value="P:U4 snRNA 3'-end processing"/>
    <property type="evidence" value="ECO:0007669"/>
    <property type="project" value="TreeGrafter"/>
</dbReference>
<dbReference type="InterPro" id="IPR050590">
    <property type="entry name" value="Exosome_comp_Rrp42_subfam"/>
</dbReference>
<protein>
    <recommendedName>
        <fullName evidence="6">Ribosomal RNA-processing protein 42</fullName>
    </recommendedName>
</protein>
<dbReference type="GO" id="GO:0000177">
    <property type="term" value="C:cytoplasmic exosome (RNase complex)"/>
    <property type="evidence" value="ECO:0007669"/>
    <property type="project" value="TreeGrafter"/>
</dbReference>
<gene>
    <name evidence="8" type="ORF">COEREDRAFT_79006</name>
</gene>
<dbReference type="GO" id="GO:0071028">
    <property type="term" value="P:nuclear mRNA surveillance"/>
    <property type="evidence" value="ECO:0007669"/>
    <property type="project" value="TreeGrafter"/>
</dbReference>
<evidence type="ECO:0000256" key="3">
    <source>
        <dbReference type="ARBA" id="ARBA00006678"/>
    </source>
</evidence>
<organism evidence="8 9">
    <name type="scientific">Coemansia reversa (strain ATCC 12441 / NRRL 1564)</name>
    <dbReference type="NCBI Taxonomy" id="763665"/>
    <lineage>
        <taxon>Eukaryota</taxon>
        <taxon>Fungi</taxon>
        <taxon>Fungi incertae sedis</taxon>
        <taxon>Zoopagomycota</taxon>
        <taxon>Kickxellomycotina</taxon>
        <taxon>Kickxellomycetes</taxon>
        <taxon>Kickxellales</taxon>
        <taxon>Kickxellaceae</taxon>
        <taxon>Coemansia</taxon>
    </lineage>
</organism>
<dbReference type="InterPro" id="IPR015847">
    <property type="entry name" value="ExoRNase_PH_dom2"/>
</dbReference>
<dbReference type="InterPro" id="IPR036345">
    <property type="entry name" value="ExoRNase_PH_dom2_sf"/>
</dbReference>
<dbReference type="GO" id="GO:0035925">
    <property type="term" value="F:mRNA 3'-UTR AU-rich region binding"/>
    <property type="evidence" value="ECO:0007669"/>
    <property type="project" value="TreeGrafter"/>
</dbReference>
<comment type="similarity">
    <text evidence="3">Belongs to the RNase PH family.</text>
</comment>
<keyword evidence="4" id="KW-0963">Cytoplasm</keyword>
<dbReference type="STRING" id="763665.A0A2G5BM18"/>
<dbReference type="GO" id="GO:0000467">
    <property type="term" value="P:exonucleolytic trimming to generate mature 3'-end of 5.8S rRNA from tricistronic rRNA transcript (SSU-rRNA, 5.8S rRNA, LSU-rRNA)"/>
    <property type="evidence" value="ECO:0007669"/>
    <property type="project" value="TreeGrafter"/>
</dbReference>